<dbReference type="NCBIfam" id="TIGR02099">
    <property type="entry name" value="YhdP family protein"/>
    <property type="match status" value="1"/>
</dbReference>
<proteinExistence type="predicted"/>
<protein>
    <submittedName>
        <fullName evidence="3">TIGR02099 family protein</fullName>
    </submittedName>
</protein>
<dbReference type="Pfam" id="PF13116">
    <property type="entry name" value="YhdP"/>
    <property type="match status" value="1"/>
</dbReference>
<name>A0ABR9SAN7_9BURK</name>
<feature type="transmembrane region" description="Helical" evidence="1">
    <location>
        <begin position="21"/>
        <end position="44"/>
    </location>
</feature>
<feature type="domain" description="YhdP central" evidence="2">
    <location>
        <begin position="20"/>
        <end position="1351"/>
    </location>
</feature>
<dbReference type="PANTHER" id="PTHR38690">
    <property type="entry name" value="PROTEASE-RELATED"/>
    <property type="match status" value="1"/>
</dbReference>
<organism evidence="3 4">
    <name type="scientific">Ramlibacter aquaticus</name>
    <dbReference type="NCBI Taxonomy" id="2780094"/>
    <lineage>
        <taxon>Bacteria</taxon>
        <taxon>Pseudomonadati</taxon>
        <taxon>Pseudomonadota</taxon>
        <taxon>Betaproteobacteria</taxon>
        <taxon>Burkholderiales</taxon>
        <taxon>Comamonadaceae</taxon>
        <taxon>Ramlibacter</taxon>
    </lineage>
</organism>
<keyword evidence="1" id="KW-0812">Transmembrane</keyword>
<keyword evidence="1" id="KW-0472">Membrane</keyword>
<evidence type="ECO:0000256" key="1">
    <source>
        <dbReference type="SAM" id="Phobius"/>
    </source>
</evidence>
<dbReference type="InterPro" id="IPR011836">
    <property type="entry name" value="YhdP"/>
</dbReference>
<evidence type="ECO:0000313" key="4">
    <source>
        <dbReference type="Proteomes" id="UP000715965"/>
    </source>
</evidence>
<dbReference type="InterPro" id="IPR025263">
    <property type="entry name" value="YhdP_central"/>
</dbReference>
<dbReference type="PANTHER" id="PTHR38690:SF1">
    <property type="entry name" value="PROTEASE"/>
    <property type="match status" value="1"/>
</dbReference>
<reference evidence="3 4" key="1">
    <citation type="submission" date="2020-10" db="EMBL/GenBank/DDBJ databases">
        <title>Draft genome of Ramlibacter aquaticus LMG 30558.</title>
        <authorList>
            <person name="Props R."/>
        </authorList>
    </citation>
    <scope>NUCLEOTIDE SEQUENCE [LARGE SCALE GENOMIC DNA]</scope>
    <source>
        <strain evidence="3 4">LMG 30558</strain>
    </source>
</reference>
<accession>A0ABR9SAN7</accession>
<evidence type="ECO:0000313" key="3">
    <source>
        <dbReference type="EMBL" id="MBE7939411.1"/>
    </source>
</evidence>
<dbReference type="RefSeq" id="WP_193778962.1">
    <property type="nucleotide sequence ID" value="NZ_JADDOJ010000005.1"/>
</dbReference>
<keyword evidence="1" id="KW-1133">Transmembrane helix</keyword>
<dbReference type="Proteomes" id="UP000715965">
    <property type="component" value="Unassembled WGS sequence"/>
</dbReference>
<dbReference type="EMBL" id="JADDOJ010000005">
    <property type="protein sequence ID" value="MBE7939411.1"/>
    <property type="molecule type" value="Genomic_DNA"/>
</dbReference>
<gene>
    <name evidence="3" type="ORF">IM725_02355</name>
</gene>
<sequence length="1373" mass="145560">MTHRPTKPSGPLRAYAAVAKLALWLLLAAWLALVLAWGALHQWIVPRIGEMRPRVEAEASRVLGVPVRIGSIEVLTEGFIPSFELREVALLDAAGRPALLLPRVLASLSPRSVLALGFEQLYIDRPEIDIRRDADGRVHVAGLDLARGGAGGGGADWFFEQPEFVIHEGTVRWHDEMRGAAPLALEHVDLVVRNGARRHAIRLDATPPTAWGERFSLRGIFRQPLLSTHAGHWRDWDGQLHADFARVDVTELGRYADLGIQVSHGHGAVRAWADVAHGVVTGGTADLALADVDTTLGPRLAPLALASISGRLGGKRLDGGFELETTGLQFQTREGQRWPGGNVFLRWLDASGQHPPQGELRADRLDLFALGQVAARLPLSQATHDALTAYAPRGEVELLQARWTGPLDALQSYQARVRASGLEIAAQPALAASAGHPGHGATPGVRGASVDLDLTQAGGKGRIRLHNGLLDLPGVFEDPLLRMDDLSADLQWKLDGPAISASVNGLRFSNADAQGELQASWKTGTGARRFPGVLDLQATIARADGARIWRYLPLGVPQEARSYVREAVLSGQASGGKVRVRGDLADFPFRSPRQGDFRISTEVRNATLAYVPRSATPSGPAWPALTQLSGELVFERAGMAVKGATGRILGAPGLQFRAEAQIPNLDATTVGVTADIKGPLPDALAVVNGSPIRELVSQSLARASATGPTEVRLKLELPVASLDKSRVQGSVLLAGNDVQLTPDIPLLARARGTVAFNERGFTLTGTQARALGGDVRIEGGTRPAPGPRPETWVQIRATGTATAEGLRQARELGFVARLARDATGSAPYSVGVLVRRGVPEVTVASTLQGLAVNLPPPLAKTAEQSLPLRFETALTRESAAAPAASGRLQDQLSLDLGRLLQVSYLRDLSGPDPRVLRGTLALGLAPGESVAAPEQGVAANVNLGAVNLDSWSELFSSSQASARGPAAAANGSAPAASAASSLQSYLPTVMALRARELVLDGRALHNVVLGGSREGGTWRANVDGAELGGYIEYRQASAGPARVYARLSRLSLAAQAAREVETLIDEQPSALPALDVVVDEFELKGRKLGRLEVEAQNRGAGAQREWRLSRMNLSLPEASFSATGNWAVLAAPPSAAPPPRGARPAPERMRTALRFRLDIADSGQLLARFGMKDVLQRGRGRMEGQVAWLGSPLSLNYASMDGAFNVNVEAGQFLKADPGLAKLLGVLSLQALPRRLALDFRDVFSEGFAFDFVRGDITIQDGIAATNNLQMKGVNAAVLMDGKADIARETQDIKVVVVPEINAGTASLVASVINPAIGLGSFLAQLVLRQPLIRAATQEFHVGGTWSDPQVTRIPRGAATEAAAAQPPRAGTN</sequence>
<comment type="caution">
    <text evidence="3">The sequence shown here is derived from an EMBL/GenBank/DDBJ whole genome shotgun (WGS) entry which is preliminary data.</text>
</comment>
<keyword evidence="4" id="KW-1185">Reference proteome</keyword>
<evidence type="ECO:0000259" key="2">
    <source>
        <dbReference type="Pfam" id="PF13116"/>
    </source>
</evidence>